<dbReference type="InterPro" id="IPR050834">
    <property type="entry name" value="Glycosyltransf_2"/>
</dbReference>
<proteinExistence type="predicted"/>
<dbReference type="InterPro" id="IPR029044">
    <property type="entry name" value="Nucleotide-diphossugar_trans"/>
</dbReference>
<dbReference type="PANTHER" id="PTHR43685:SF2">
    <property type="entry name" value="GLYCOSYLTRANSFERASE 2-LIKE DOMAIN-CONTAINING PROTEIN"/>
    <property type="match status" value="1"/>
</dbReference>
<protein>
    <submittedName>
        <fullName evidence="2">Glycosyltransferase family 2 protein</fullName>
        <ecNumber evidence="2">2.4.-.-</ecNumber>
    </submittedName>
</protein>
<dbReference type="GO" id="GO:0016757">
    <property type="term" value="F:glycosyltransferase activity"/>
    <property type="evidence" value="ECO:0007669"/>
    <property type="project" value="UniProtKB-KW"/>
</dbReference>
<feature type="domain" description="Glycosyltransferase 2-like" evidence="1">
    <location>
        <begin position="6"/>
        <end position="130"/>
    </location>
</feature>
<dbReference type="CDD" id="cd00761">
    <property type="entry name" value="Glyco_tranf_GTA_type"/>
    <property type="match status" value="1"/>
</dbReference>
<dbReference type="Gene3D" id="3.90.550.10">
    <property type="entry name" value="Spore Coat Polysaccharide Biosynthesis Protein SpsA, Chain A"/>
    <property type="match status" value="1"/>
</dbReference>
<accession>A0AAW6Y320</accession>
<evidence type="ECO:0000313" key="2">
    <source>
        <dbReference type="EMBL" id="MDK7063719.1"/>
    </source>
</evidence>
<keyword evidence="2" id="KW-0808">Transferase</keyword>
<dbReference type="InterPro" id="IPR001173">
    <property type="entry name" value="Glyco_trans_2-like"/>
</dbReference>
<dbReference type="SUPFAM" id="SSF53448">
    <property type="entry name" value="Nucleotide-diphospho-sugar transferases"/>
    <property type="match status" value="1"/>
</dbReference>
<gene>
    <name evidence="2" type="ORF">QP372_04225</name>
</gene>
<keyword evidence="2" id="KW-0328">Glycosyltransferase</keyword>
<dbReference type="RefSeq" id="WP_004574357.1">
    <property type="nucleotide sequence ID" value="NZ_JASOME010000003.1"/>
</dbReference>
<dbReference type="EMBL" id="JASOME010000003">
    <property type="protein sequence ID" value="MDK7063719.1"/>
    <property type="molecule type" value="Genomic_DNA"/>
</dbReference>
<dbReference type="AlphaFoldDB" id="A0AAW6Y320"/>
<comment type="caution">
    <text evidence="2">The sequence shown here is derived from an EMBL/GenBank/DDBJ whole genome shotgun (WGS) entry which is preliminary data.</text>
</comment>
<name>A0AAW6Y320_GARVA</name>
<sequence>MNPAISVVVPAYNKEPYIKQCMDSLVNQTFKNIEIIVVDDASTDNTLQILRDYELKDSRVKIIAKDHNCGRHVARKTGVQSTSGDYVLFVDADDEIDLKACEVLYSYVTNNPADILHFGVSIHPEGKSDEDFAYSYDQMYAQNNGDQTGDNIIKSTFSSDFPHWTPWNVITALFKGDLVRDAFKKTVSTRLSKAEDAYEYFAIAAFAQTLKDLTAFRALKYHIGRGISGRSKISVEKFTVEQQSVKDVVSAVYDFANDFTKEPSMKSRKQTIEEASRWFDNRGLKIVKDEFFTRLKVEDFQEAINAVIETWGLERACLIVLEELVDLMNQVVEDDCTIKHGSACDALLNVYRNIKPDSFNDPQNATYAEQVDLMSLHIMQVNQQKYEEEQKRLQIEEQKRYDAMPVYKRFAKKIKNMVKNLTKPKNDK</sequence>
<dbReference type="EC" id="2.4.-.-" evidence="2"/>
<dbReference type="PANTHER" id="PTHR43685">
    <property type="entry name" value="GLYCOSYLTRANSFERASE"/>
    <property type="match status" value="1"/>
</dbReference>
<dbReference type="Pfam" id="PF00535">
    <property type="entry name" value="Glycos_transf_2"/>
    <property type="match status" value="1"/>
</dbReference>
<dbReference type="Proteomes" id="UP001237784">
    <property type="component" value="Unassembled WGS sequence"/>
</dbReference>
<evidence type="ECO:0000259" key="1">
    <source>
        <dbReference type="Pfam" id="PF00535"/>
    </source>
</evidence>
<evidence type="ECO:0000313" key="3">
    <source>
        <dbReference type="Proteomes" id="UP001237784"/>
    </source>
</evidence>
<organism evidence="2 3">
    <name type="scientific">Gardnerella vaginalis</name>
    <dbReference type="NCBI Taxonomy" id="2702"/>
    <lineage>
        <taxon>Bacteria</taxon>
        <taxon>Bacillati</taxon>
        <taxon>Actinomycetota</taxon>
        <taxon>Actinomycetes</taxon>
        <taxon>Bifidobacteriales</taxon>
        <taxon>Bifidobacteriaceae</taxon>
        <taxon>Gardnerella</taxon>
    </lineage>
</organism>
<reference evidence="2" key="1">
    <citation type="submission" date="2023-05" db="EMBL/GenBank/DDBJ databases">
        <title>Cataloging the Phylogenetic Diversity of Human Bladder Bacteria.</title>
        <authorList>
            <person name="Du J."/>
        </authorList>
    </citation>
    <scope>NUCLEOTIDE SEQUENCE</scope>
    <source>
        <strain evidence="2">UMB6789</strain>
    </source>
</reference>